<dbReference type="AlphaFoldDB" id="A0A343TG33"/>
<dbReference type="EMBL" id="CP025066">
    <property type="protein sequence ID" value="AUX08055.1"/>
    <property type="molecule type" value="Genomic_DNA"/>
</dbReference>
<dbReference type="GeneID" id="37876737"/>
<name>A0A343TG33_9EURY</name>
<protein>
    <recommendedName>
        <fullName evidence="3">DUF2795 domain-containing protein</fullName>
    </recommendedName>
</protein>
<evidence type="ECO:0000313" key="1">
    <source>
        <dbReference type="EMBL" id="AUX08055.1"/>
    </source>
</evidence>
<dbReference type="InterPro" id="IPR043899">
    <property type="entry name" value="DUF5789"/>
</dbReference>
<organism evidence="1 2">
    <name type="scientific">Halalkaliarchaeum desulfuricum</name>
    <dbReference type="NCBI Taxonomy" id="2055893"/>
    <lineage>
        <taxon>Archaea</taxon>
        <taxon>Methanobacteriati</taxon>
        <taxon>Methanobacteriota</taxon>
        <taxon>Stenosarchaea group</taxon>
        <taxon>Halobacteria</taxon>
        <taxon>Halobacteriales</taxon>
        <taxon>Haloferacaceae</taxon>
        <taxon>Halalkaliarchaeum</taxon>
    </lineage>
</organism>
<dbReference type="Proteomes" id="UP000263012">
    <property type="component" value="Chromosome"/>
</dbReference>
<dbReference type="KEGG" id="hdf:AArcSl_0402"/>
<proteinExistence type="predicted"/>
<keyword evidence="2" id="KW-1185">Reference proteome</keyword>
<dbReference type="OrthoDB" id="317850at2157"/>
<accession>A0A343TG33</accession>
<sequence>MRLPQTRDLFIREFDFPAHRDTVIEGVGDVELDAMYGDPETIAEVLSRTDQAEFDSVDELYDALITFVGEQYIGRKFYDDRGMNPETDEEVSF</sequence>
<reference evidence="2" key="1">
    <citation type="submission" date="2017-11" db="EMBL/GenBank/DDBJ databases">
        <title>Phenotypic and genomic properties of facultatively anaerobic sulfur-reducing natronoarchaea from hypersaline soda lakes.</title>
        <authorList>
            <person name="Sorokin D.Y."/>
            <person name="Kublanov I.V."/>
            <person name="Roman P."/>
            <person name="Sinninghe Damste J.S."/>
            <person name="Golyshin P.N."/>
            <person name="Rojo D."/>
            <person name="Ciordia S."/>
            <person name="Mena M.D.C."/>
            <person name="Ferrer M."/>
            <person name="Messina E."/>
            <person name="Smedile F."/>
            <person name="La Spada G."/>
            <person name="La Cono V."/>
            <person name="Yakimov M.M."/>
        </authorList>
    </citation>
    <scope>NUCLEOTIDE SEQUENCE [LARGE SCALE GENOMIC DNA]</scope>
    <source>
        <strain evidence="2">AArc-Sl</strain>
    </source>
</reference>
<dbReference type="RefSeq" id="WP_119814268.1">
    <property type="nucleotide sequence ID" value="NZ_CP025066.1"/>
</dbReference>
<evidence type="ECO:0008006" key="3">
    <source>
        <dbReference type="Google" id="ProtNLM"/>
    </source>
</evidence>
<gene>
    <name evidence="1" type="ORF">AArcSl_0402</name>
</gene>
<evidence type="ECO:0000313" key="2">
    <source>
        <dbReference type="Proteomes" id="UP000263012"/>
    </source>
</evidence>
<dbReference type="Pfam" id="PF19102">
    <property type="entry name" value="DUF5789"/>
    <property type="match status" value="1"/>
</dbReference>